<dbReference type="EMBL" id="QJNU01000267">
    <property type="protein sequence ID" value="RYP03319.1"/>
    <property type="molecule type" value="Genomic_DNA"/>
</dbReference>
<dbReference type="Gene3D" id="3.30.2160.10">
    <property type="entry name" value="Hect, E3 ligase catalytic domain"/>
    <property type="match status" value="1"/>
</dbReference>
<dbReference type="SUPFAM" id="SSF56204">
    <property type="entry name" value="Hect, E3 ligase catalytic domain"/>
    <property type="match status" value="1"/>
</dbReference>
<name>A0A4V1XAN0_9PEZI</name>
<feature type="compositionally biased region" description="Low complexity" evidence="6">
    <location>
        <begin position="313"/>
        <end position="327"/>
    </location>
</feature>
<dbReference type="Proteomes" id="UP000293360">
    <property type="component" value="Unassembled WGS sequence"/>
</dbReference>
<feature type="region of interest" description="Disordered" evidence="6">
    <location>
        <begin position="1004"/>
        <end position="1047"/>
    </location>
</feature>
<evidence type="ECO:0000259" key="7">
    <source>
        <dbReference type="PROSITE" id="PS50237"/>
    </source>
</evidence>
<dbReference type="GO" id="GO:0061630">
    <property type="term" value="F:ubiquitin protein ligase activity"/>
    <property type="evidence" value="ECO:0007669"/>
    <property type="project" value="UniProtKB-EC"/>
</dbReference>
<dbReference type="Gene3D" id="3.30.2410.10">
    <property type="entry name" value="Hect, E3 ligase catalytic domain"/>
    <property type="match status" value="1"/>
</dbReference>
<dbReference type="PROSITE" id="PS50237">
    <property type="entry name" value="HECT"/>
    <property type="match status" value="1"/>
</dbReference>
<reference evidence="8 9" key="1">
    <citation type="submission" date="2018-06" db="EMBL/GenBank/DDBJ databases">
        <title>Complete Genomes of Monosporascus.</title>
        <authorList>
            <person name="Robinson A.J."/>
            <person name="Natvig D.O."/>
        </authorList>
    </citation>
    <scope>NUCLEOTIDE SEQUENCE [LARGE SCALE GENOMIC DNA]</scope>
    <source>
        <strain evidence="8 9">CBS 110550</strain>
    </source>
</reference>
<feature type="active site" description="Glycyl thioester intermediate" evidence="5">
    <location>
        <position position="1186"/>
    </location>
</feature>
<dbReference type="AlphaFoldDB" id="A0A4V1XAN0"/>
<feature type="region of interest" description="Disordered" evidence="6">
    <location>
        <begin position="287"/>
        <end position="384"/>
    </location>
</feature>
<feature type="compositionally biased region" description="Basic and acidic residues" evidence="6">
    <location>
        <begin position="1010"/>
        <end position="1021"/>
    </location>
</feature>
<evidence type="ECO:0000313" key="9">
    <source>
        <dbReference type="Proteomes" id="UP000293360"/>
    </source>
</evidence>
<evidence type="ECO:0000256" key="6">
    <source>
        <dbReference type="SAM" id="MobiDB-lite"/>
    </source>
</evidence>
<feature type="compositionally biased region" description="Polar residues" evidence="6">
    <location>
        <begin position="292"/>
        <end position="305"/>
    </location>
</feature>
<organism evidence="8 9">
    <name type="scientific">Monosporascus ibericus</name>
    <dbReference type="NCBI Taxonomy" id="155417"/>
    <lineage>
        <taxon>Eukaryota</taxon>
        <taxon>Fungi</taxon>
        <taxon>Dikarya</taxon>
        <taxon>Ascomycota</taxon>
        <taxon>Pezizomycotina</taxon>
        <taxon>Sordariomycetes</taxon>
        <taxon>Xylariomycetidae</taxon>
        <taxon>Xylariales</taxon>
        <taxon>Xylariales incertae sedis</taxon>
        <taxon>Monosporascus</taxon>
    </lineage>
</organism>
<dbReference type="PANTHER" id="PTHR45700:SF8">
    <property type="entry name" value="HECT-TYPE E3 UBIQUITIN TRANSFERASE"/>
    <property type="match status" value="1"/>
</dbReference>
<feature type="domain" description="HECT" evidence="7">
    <location>
        <begin position="853"/>
        <end position="1218"/>
    </location>
</feature>
<protein>
    <recommendedName>
        <fullName evidence="2">HECT-type E3 ubiquitin transferase</fullName>
        <ecNumber evidence="2">2.3.2.26</ecNumber>
    </recommendedName>
</protein>
<accession>A0A4V1XAN0</accession>
<dbReference type="GO" id="GO:0000209">
    <property type="term" value="P:protein polyubiquitination"/>
    <property type="evidence" value="ECO:0007669"/>
    <property type="project" value="InterPro"/>
</dbReference>
<dbReference type="PANTHER" id="PTHR45700">
    <property type="entry name" value="UBIQUITIN-PROTEIN LIGASE E3C"/>
    <property type="match status" value="1"/>
</dbReference>
<dbReference type="FunFam" id="3.30.2410.10:FF:000003">
    <property type="entry name" value="probable E3 ubiquitin-protein ligase HERC4 isoform X1"/>
    <property type="match status" value="1"/>
</dbReference>
<dbReference type="Gene3D" id="3.90.1750.10">
    <property type="entry name" value="Hect, E3 ligase catalytic domains"/>
    <property type="match status" value="1"/>
</dbReference>
<dbReference type="InterPro" id="IPR032353">
    <property type="entry name" value="AZUL"/>
</dbReference>
<proteinExistence type="predicted"/>
<comment type="caution">
    <text evidence="8">The sequence shown here is derived from an EMBL/GenBank/DDBJ whole genome shotgun (WGS) entry which is preliminary data.</text>
</comment>
<evidence type="ECO:0000256" key="2">
    <source>
        <dbReference type="ARBA" id="ARBA00012485"/>
    </source>
</evidence>
<dbReference type="EC" id="2.3.2.26" evidence="2"/>
<dbReference type="InterPro" id="IPR035983">
    <property type="entry name" value="Hect_E3_ubiquitin_ligase"/>
</dbReference>
<evidence type="ECO:0000256" key="4">
    <source>
        <dbReference type="ARBA" id="ARBA00022786"/>
    </source>
</evidence>
<dbReference type="STRING" id="155417.A0A4V1XAN0"/>
<keyword evidence="9" id="KW-1185">Reference proteome</keyword>
<feature type="region of interest" description="Disordered" evidence="6">
    <location>
        <begin position="139"/>
        <end position="218"/>
    </location>
</feature>
<feature type="compositionally biased region" description="Basic and acidic residues" evidence="6">
    <location>
        <begin position="186"/>
        <end position="196"/>
    </location>
</feature>
<dbReference type="Gene3D" id="6.10.130.10">
    <property type="entry name" value="Ubiquitin-protein ligase E3A, N-terminal zinc-binding domain (AZUL)"/>
    <property type="match status" value="1"/>
</dbReference>
<dbReference type="Pfam" id="PF00632">
    <property type="entry name" value="HECT"/>
    <property type="match status" value="1"/>
</dbReference>
<evidence type="ECO:0000256" key="5">
    <source>
        <dbReference type="PROSITE-ProRule" id="PRU00104"/>
    </source>
</evidence>
<dbReference type="Pfam" id="PF16558">
    <property type="entry name" value="AZUL"/>
    <property type="match status" value="1"/>
</dbReference>
<evidence type="ECO:0000256" key="3">
    <source>
        <dbReference type="ARBA" id="ARBA00022679"/>
    </source>
</evidence>
<sequence>MTRNVLAHLSEYDDEHGHGHGPGPGHSALEAEVLAALWEQVPFPRLPFDSPSELRDFVVEVEDPKRVYTIHRASRRYYLQLLVERFVVQLRYGCGVSDCSTSSCFTCRRRLAGKAPIRRYNPTSARTLAVYLAGQDNPESRLCPNLQPPTKPSDSVKPLTFSAKCTSASAESKRRRFKPANGHGHSPHDAPKEKLRGNSTKRAPGRPSSMSYTPTTANLKANEISLDPERKGEPPANPPGSTQVLISEKEVSKDYRSFAANVFGTVAFKMLEWLTPNTLEAIAEKAEAAVNGSDSPQSETTANSSSREDDLFATSTVSSSSVKPPKALDTESDEQSPDPENGQLRRDEWQLQLDGVNGDDASSSSGVPPRTPEETFGNQPIANSLDSTSELDQFLPQSMSRLNIQAIDFLCDVLQEDATCETHLLEPSAISSNETAKYRSSPLKSWKRERRTTKPYPQNLRLQWKFFFEQSIFSVLSDPRAVLESFTGRDGLIDSHSLWYCMLRLTRVAPSLVFDSLWIALSDLFAPPKPLQSSRSPTSKLFPRSRNSFTNAEAGFLLSICLHALVAAAPLVTDSRQLVDMSRIRAHGLTLTNGGAGARQPTSLCLQYEDAFTDDLALRLAKRLLAVIPARRRFDLLMEFDRDLKREQEKDVVEVFLTHLESASQSPLIVSKAERSMHEKRVPILVLDWARAVMLREWEGKADVSGDGPFGGALALTAAMYQKRQSLLLGDMSFFTEYFGERLDPIQMPVSWLTFNPAQRIHLLDHPYLFTPAARVSYFRAINFSHMSRAYEESSSLQERIHDIVERTTLVVEPHQRNLLQDMLKVSSSKYLILSIGRETVLEDAFDQLWRREERELMRPLKVHLGEDTGEEGFDSGGVQQEFFRLAIAEALNPDYGAFTVDDRTHMAWFQPGSVQPEWKFELIGLLISLAVYNGLTLPVTFPKALYQKLLGEPVTELHHIADGWPDLANGLTTLLEWNERDGAVEDVFALTYEFSTSMFDQPISRKMQPHSERDSEEEHWPQFSGRPDAEPLPASNPSDAPAVTGDNRNAYVSDYIRYLTTASVEPQFAALARGFRRCLHTKALDLLTPALLQSLVEGEQQDRDIDVAELRRAARYVGWDASHRAVRDFWAVVRRFDPAMRRRLLEFVTASDRVPVGGLRNVQFVVQRNGEENSDRGHLPTAYTCYGTLLLPEYRDREVLRERLCMALENAQGFGFA</sequence>
<keyword evidence="4 5" id="KW-0833">Ubl conjugation pathway</keyword>
<dbReference type="InterPro" id="IPR000569">
    <property type="entry name" value="HECT_dom"/>
</dbReference>
<dbReference type="InterPro" id="IPR042556">
    <property type="entry name" value="AZUL_sf"/>
</dbReference>
<dbReference type="SMART" id="SM00119">
    <property type="entry name" value="HECTc"/>
    <property type="match status" value="1"/>
</dbReference>
<keyword evidence="3" id="KW-0808">Transferase</keyword>
<evidence type="ECO:0000256" key="1">
    <source>
        <dbReference type="ARBA" id="ARBA00000885"/>
    </source>
</evidence>
<evidence type="ECO:0000313" key="8">
    <source>
        <dbReference type="EMBL" id="RYP03319.1"/>
    </source>
</evidence>
<comment type="catalytic activity">
    <reaction evidence="1">
        <text>S-ubiquitinyl-[E2 ubiquitin-conjugating enzyme]-L-cysteine + [acceptor protein]-L-lysine = [E2 ubiquitin-conjugating enzyme]-L-cysteine + N(6)-ubiquitinyl-[acceptor protein]-L-lysine.</text>
        <dbReference type="EC" id="2.3.2.26"/>
    </reaction>
</comment>
<gene>
    <name evidence="8" type="ORF">DL764_005215</name>
</gene>
<feature type="compositionally biased region" description="Polar residues" evidence="6">
    <location>
        <begin position="208"/>
        <end position="218"/>
    </location>
</feature>
<dbReference type="OrthoDB" id="5981550at2759"/>
<dbReference type="InterPro" id="IPR044611">
    <property type="entry name" value="E3A/B/C-like"/>
</dbReference>